<evidence type="ECO:0000313" key="4">
    <source>
        <dbReference type="EMBL" id="GGZ15156.1"/>
    </source>
</evidence>
<evidence type="ECO:0000259" key="2">
    <source>
        <dbReference type="Pfam" id="PF02771"/>
    </source>
</evidence>
<evidence type="ECO:0000259" key="3">
    <source>
        <dbReference type="Pfam" id="PF08028"/>
    </source>
</evidence>
<evidence type="ECO:0000313" key="5">
    <source>
        <dbReference type="Proteomes" id="UP000648075"/>
    </source>
</evidence>
<dbReference type="RefSeq" id="WP_189622355.1">
    <property type="nucleotide sequence ID" value="NZ_BMZA01000020.1"/>
</dbReference>
<dbReference type="SUPFAM" id="SSF56645">
    <property type="entry name" value="Acyl-CoA dehydrogenase NM domain-like"/>
    <property type="match status" value="1"/>
</dbReference>
<sequence>MALQDPSETGFQYEMVPVVLERARALRPLLAKNASAHEELGELKPEVIAALDEAGLFRMSAPRRWGGLCIPSEAMANVSRELAKGCPSTAWVVSIINSCVWIASTMAPSMQEVIFADGVPRICGPSNGAGTIEQRDGKYVVNGKWAYGSASHHAKWAMVPAAGENGQMNMVLLPMDKVEIEQTWRVTGMKGTGSDTVVALDIEVGADQFCEITSSSVGVALDESKYVREASDYWVGFPLLRAKALGVLLGTVEGLLESVIEIKDRPMIYSTYAQRGDSSVWQAGVGEAAAKLGVARSIVDKHNRHNDQVASEGRTLTYSERAVCRGECAVAAELLVQTVDDLMDLAGSSAFSLKTTSQRYWRDFSIGMRHIIFNTKLGYEVFGKQILNVEPNVVGPDHV</sequence>
<gene>
    <name evidence="4" type="ORF">GCM10011614_32590</name>
</gene>
<reference evidence="4" key="2">
    <citation type="submission" date="2020-09" db="EMBL/GenBank/DDBJ databases">
        <authorList>
            <person name="Sun Q."/>
            <person name="Kim S."/>
        </authorList>
    </citation>
    <scope>NUCLEOTIDE SEQUENCE</scope>
    <source>
        <strain evidence="4">KCTC 32255</strain>
    </source>
</reference>
<dbReference type="GO" id="GO:0050660">
    <property type="term" value="F:flavin adenine dinucleotide binding"/>
    <property type="evidence" value="ECO:0007669"/>
    <property type="project" value="InterPro"/>
</dbReference>
<protein>
    <submittedName>
        <fullName evidence="4">Acyl-CoA dehydrogenase</fullName>
    </submittedName>
</protein>
<dbReference type="PANTHER" id="PTHR43884:SF12">
    <property type="entry name" value="ISOVALERYL-COA DEHYDROGENASE, MITOCHONDRIAL-RELATED"/>
    <property type="match status" value="1"/>
</dbReference>
<dbReference type="Gene3D" id="2.40.110.10">
    <property type="entry name" value="Butyryl-CoA Dehydrogenase, subunit A, domain 2"/>
    <property type="match status" value="1"/>
</dbReference>
<dbReference type="InterPro" id="IPR009100">
    <property type="entry name" value="AcylCoA_DH/oxidase_NM_dom_sf"/>
</dbReference>
<dbReference type="SUPFAM" id="SSF47203">
    <property type="entry name" value="Acyl-CoA dehydrogenase C-terminal domain-like"/>
    <property type="match status" value="1"/>
</dbReference>
<dbReference type="EMBL" id="BMZA01000020">
    <property type="protein sequence ID" value="GGZ15156.1"/>
    <property type="molecule type" value="Genomic_DNA"/>
</dbReference>
<dbReference type="InterPro" id="IPR046373">
    <property type="entry name" value="Acyl-CoA_Oxase/DH_mid-dom_sf"/>
</dbReference>
<dbReference type="InterPro" id="IPR013786">
    <property type="entry name" value="AcylCoA_DH/ox_N"/>
</dbReference>
<feature type="domain" description="Acyl-CoA dehydrogenase C-terminal" evidence="3">
    <location>
        <begin position="247"/>
        <end position="374"/>
    </location>
</feature>
<dbReference type="GO" id="GO:0008470">
    <property type="term" value="F:3-methylbutanoyl-CoA dehydrogenase activity"/>
    <property type="evidence" value="ECO:0007669"/>
    <property type="project" value="TreeGrafter"/>
</dbReference>
<name>A0A918PME3_9SPHN</name>
<dbReference type="Gene3D" id="1.20.140.10">
    <property type="entry name" value="Butyryl-CoA Dehydrogenase, subunit A, domain 3"/>
    <property type="match status" value="1"/>
</dbReference>
<dbReference type="Proteomes" id="UP000648075">
    <property type="component" value="Unassembled WGS sequence"/>
</dbReference>
<dbReference type="Gene3D" id="1.10.540.10">
    <property type="entry name" value="Acyl-CoA dehydrogenase/oxidase, N-terminal domain"/>
    <property type="match status" value="1"/>
</dbReference>
<dbReference type="Pfam" id="PF02771">
    <property type="entry name" value="Acyl-CoA_dh_N"/>
    <property type="match status" value="1"/>
</dbReference>
<dbReference type="GO" id="GO:0006552">
    <property type="term" value="P:L-leucine catabolic process"/>
    <property type="evidence" value="ECO:0007669"/>
    <property type="project" value="TreeGrafter"/>
</dbReference>
<keyword evidence="5" id="KW-1185">Reference proteome</keyword>
<accession>A0A918PME3</accession>
<dbReference type="AlphaFoldDB" id="A0A918PME3"/>
<organism evidence="4 5">
    <name type="scientific">Novosphingobium colocasiae</name>
    <dbReference type="NCBI Taxonomy" id="1256513"/>
    <lineage>
        <taxon>Bacteria</taxon>
        <taxon>Pseudomonadati</taxon>
        <taxon>Pseudomonadota</taxon>
        <taxon>Alphaproteobacteria</taxon>
        <taxon>Sphingomonadales</taxon>
        <taxon>Sphingomonadaceae</taxon>
        <taxon>Novosphingobium</taxon>
    </lineage>
</organism>
<dbReference type="InterPro" id="IPR036250">
    <property type="entry name" value="AcylCo_DH-like_C"/>
</dbReference>
<dbReference type="InterPro" id="IPR037069">
    <property type="entry name" value="AcylCoA_DH/ox_N_sf"/>
</dbReference>
<keyword evidence="1" id="KW-0560">Oxidoreductase</keyword>
<reference evidence="4" key="1">
    <citation type="journal article" date="2014" name="Int. J. Syst. Evol. Microbiol.">
        <title>Complete genome sequence of Corynebacterium casei LMG S-19264T (=DSM 44701T), isolated from a smear-ripened cheese.</title>
        <authorList>
            <consortium name="US DOE Joint Genome Institute (JGI-PGF)"/>
            <person name="Walter F."/>
            <person name="Albersmeier A."/>
            <person name="Kalinowski J."/>
            <person name="Ruckert C."/>
        </authorList>
    </citation>
    <scope>NUCLEOTIDE SEQUENCE</scope>
    <source>
        <strain evidence="4">KCTC 32255</strain>
    </source>
</reference>
<dbReference type="Pfam" id="PF08028">
    <property type="entry name" value="Acyl-CoA_dh_2"/>
    <property type="match status" value="1"/>
</dbReference>
<comment type="caution">
    <text evidence="4">The sequence shown here is derived from an EMBL/GenBank/DDBJ whole genome shotgun (WGS) entry which is preliminary data.</text>
</comment>
<evidence type="ECO:0000256" key="1">
    <source>
        <dbReference type="ARBA" id="ARBA00023002"/>
    </source>
</evidence>
<dbReference type="InterPro" id="IPR013107">
    <property type="entry name" value="Acyl-CoA_DH_C"/>
</dbReference>
<proteinExistence type="predicted"/>
<feature type="domain" description="Acyl-CoA dehydrogenase/oxidase N-terminal" evidence="2">
    <location>
        <begin position="30"/>
        <end position="100"/>
    </location>
</feature>
<dbReference type="PANTHER" id="PTHR43884">
    <property type="entry name" value="ACYL-COA DEHYDROGENASE"/>
    <property type="match status" value="1"/>
</dbReference>
<dbReference type="PIRSF" id="PIRSF016578">
    <property type="entry name" value="HsaA"/>
    <property type="match status" value="1"/>
</dbReference>